<accession>A0A078KTM7</accession>
<reference evidence="10" key="1">
    <citation type="submission" date="2014-07" db="EMBL/GenBank/DDBJ databases">
        <authorList>
            <person name="Wibberg D."/>
        </authorList>
    </citation>
    <scope>NUCLEOTIDE SEQUENCE [LARGE SCALE GENOMIC DNA]</scope>
    <source>
        <strain evidence="10">DG5</strain>
    </source>
</reference>
<evidence type="ECO:0000256" key="3">
    <source>
        <dbReference type="ARBA" id="ARBA00022475"/>
    </source>
</evidence>
<dbReference type="HOGENOM" id="CLU_068653_0_0_9"/>
<evidence type="ECO:0000256" key="2">
    <source>
        <dbReference type="ARBA" id="ARBA00007400"/>
    </source>
</evidence>
<evidence type="ECO:0000313" key="10">
    <source>
        <dbReference type="Proteomes" id="UP000032431"/>
    </source>
</evidence>
<feature type="transmembrane region" description="Helical" evidence="7">
    <location>
        <begin position="12"/>
        <end position="29"/>
    </location>
</feature>
<dbReference type="AlphaFoldDB" id="A0A078KTM7"/>
<dbReference type="PANTHER" id="PTHR40074:SF2">
    <property type="entry name" value="O-ACETYLTRANSFERASE WECH"/>
    <property type="match status" value="1"/>
</dbReference>
<keyword evidence="6 7" id="KW-0472">Membrane</keyword>
<keyword evidence="5 7" id="KW-1133">Transmembrane helix</keyword>
<evidence type="ECO:0000256" key="1">
    <source>
        <dbReference type="ARBA" id="ARBA00004651"/>
    </source>
</evidence>
<evidence type="ECO:0000313" key="9">
    <source>
        <dbReference type="EMBL" id="CDZ24525.1"/>
    </source>
</evidence>
<feature type="transmembrane region" description="Helical" evidence="7">
    <location>
        <begin position="154"/>
        <end position="175"/>
    </location>
</feature>
<feature type="transmembrane region" description="Helical" evidence="7">
    <location>
        <begin position="280"/>
        <end position="299"/>
    </location>
</feature>
<evidence type="ECO:0000256" key="5">
    <source>
        <dbReference type="ARBA" id="ARBA00022989"/>
    </source>
</evidence>
<keyword evidence="4 7" id="KW-0812">Transmembrane</keyword>
<dbReference type="EMBL" id="LM995447">
    <property type="protein sequence ID" value="CDZ24525.1"/>
    <property type="molecule type" value="Genomic_DNA"/>
</dbReference>
<dbReference type="InterPro" id="IPR002656">
    <property type="entry name" value="Acyl_transf_3_dom"/>
</dbReference>
<evidence type="ECO:0000256" key="4">
    <source>
        <dbReference type="ARBA" id="ARBA00022692"/>
    </source>
</evidence>
<feature type="transmembrane region" description="Helical" evidence="7">
    <location>
        <begin position="213"/>
        <end position="235"/>
    </location>
</feature>
<evidence type="ECO:0000256" key="7">
    <source>
        <dbReference type="SAM" id="Phobius"/>
    </source>
</evidence>
<comment type="subcellular location">
    <subcellularLocation>
        <location evidence="1">Cell membrane</location>
        <topology evidence="1">Multi-pass membrane protein</topology>
    </subcellularLocation>
</comment>
<feature type="transmembrane region" description="Helical" evidence="7">
    <location>
        <begin position="49"/>
        <end position="68"/>
    </location>
</feature>
<proteinExistence type="inferred from homology"/>
<feature type="transmembrane region" description="Helical" evidence="7">
    <location>
        <begin position="319"/>
        <end position="341"/>
    </location>
</feature>
<dbReference type="GO" id="GO:0016413">
    <property type="term" value="F:O-acetyltransferase activity"/>
    <property type="evidence" value="ECO:0007669"/>
    <property type="project" value="TreeGrafter"/>
</dbReference>
<feature type="transmembrane region" description="Helical" evidence="7">
    <location>
        <begin position="247"/>
        <end position="268"/>
    </location>
</feature>
<feature type="transmembrane region" description="Helical" evidence="7">
    <location>
        <begin position="123"/>
        <end position="142"/>
    </location>
</feature>
<dbReference type="GO" id="GO:0005886">
    <property type="term" value="C:plasma membrane"/>
    <property type="evidence" value="ECO:0007669"/>
    <property type="project" value="UniProtKB-SubCell"/>
</dbReference>
<organism evidence="9 10">
    <name type="scientific">[Clostridium] cellulosi</name>
    <dbReference type="NCBI Taxonomy" id="29343"/>
    <lineage>
        <taxon>Bacteria</taxon>
        <taxon>Bacillati</taxon>
        <taxon>Bacillota</taxon>
        <taxon>Clostridia</taxon>
        <taxon>Eubacteriales</taxon>
        <taxon>Oscillospiraceae</taxon>
        <taxon>Oscillospiraceae incertae sedis</taxon>
    </lineage>
</organism>
<dbReference type="Pfam" id="PF01757">
    <property type="entry name" value="Acyl_transf_3"/>
    <property type="match status" value="1"/>
</dbReference>
<feature type="transmembrane region" description="Helical" evidence="7">
    <location>
        <begin position="187"/>
        <end position="204"/>
    </location>
</feature>
<name>A0A078KTM7_9FIRM</name>
<dbReference type="Proteomes" id="UP000032431">
    <property type="component" value="Chromosome I"/>
</dbReference>
<evidence type="ECO:0000259" key="8">
    <source>
        <dbReference type="Pfam" id="PF01757"/>
    </source>
</evidence>
<feature type="domain" description="Acyltransferase 3" evidence="8">
    <location>
        <begin position="10"/>
        <end position="336"/>
    </location>
</feature>
<dbReference type="STRING" id="29343.CCDG5_1411"/>
<evidence type="ECO:0000256" key="6">
    <source>
        <dbReference type="ARBA" id="ARBA00023136"/>
    </source>
</evidence>
<dbReference type="PATRIC" id="fig|29343.3.peg.1488"/>
<keyword evidence="3" id="KW-1003">Cell membrane</keyword>
<comment type="similarity">
    <text evidence="2">Belongs to the acyltransferase 3 family.</text>
</comment>
<dbReference type="GO" id="GO:0009246">
    <property type="term" value="P:enterobacterial common antigen biosynthetic process"/>
    <property type="evidence" value="ECO:0007669"/>
    <property type="project" value="TreeGrafter"/>
</dbReference>
<protein>
    <submittedName>
        <fullName evidence="9">Putative membrane protein</fullName>
    </submittedName>
</protein>
<gene>
    <name evidence="9" type="ORF">CCDG5_1411</name>
</gene>
<keyword evidence="10" id="KW-1185">Reference proteome</keyword>
<dbReference type="PANTHER" id="PTHR40074">
    <property type="entry name" value="O-ACETYLTRANSFERASE WECH"/>
    <property type="match status" value="1"/>
</dbReference>
<feature type="transmembrane region" description="Helical" evidence="7">
    <location>
        <begin position="80"/>
        <end position="103"/>
    </location>
</feature>
<sequence length="359" mass="41909">MDITKKRSFGIDIIKSLAIFSVINLHFFLHTKFYSTPIISKSMFIQSLLRWFFMSAVPLFILATGYLQNKKEISKKFYCGIFRIIVVFLLISVIYLIFSICVFNNKYTVVSAIHAVFSFDSHYGWYVNMFIGLFLLIPFLNLSINSLSKKQFELFILILTFLISISTTINSILNLAAPINIISLPDWWSYIYPLLYYFLGAYIYKYRPHVNKLIGSAVIILLLFVQTACLIWVNAASKLNNWFLSDYSSLFIVLQSVCIFLLLYDIDVNNKFVKSGIEKISSLTLEMYLLSYFFDMIFYKCLPSVKECADQQEVFRRYYLLFIPAVFIASFISAVIFRFIYNQALILINRFKRKAFAVK</sequence>
<dbReference type="KEGG" id="ccel:CCDG5_1411"/>